<dbReference type="AlphaFoldDB" id="A0A9W6AYR2"/>
<reference evidence="2" key="1">
    <citation type="submission" date="2022-07" db="EMBL/GenBank/DDBJ databases">
        <authorList>
            <person name="Kouya T."/>
            <person name="Ishiyama Y."/>
        </authorList>
    </citation>
    <scope>NUCLEOTIDE SEQUENCE</scope>
    <source>
        <strain evidence="2">WR16-4</strain>
    </source>
</reference>
<dbReference type="GO" id="GO:0003677">
    <property type="term" value="F:DNA binding"/>
    <property type="evidence" value="ECO:0007669"/>
    <property type="project" value="InterPro"/>
</dbReference>
<evidence type="ECO:0000313" key="2">
    <source>
        <dbReference type="EMBL" id="GLB46129.1"/>
    </source>
</evidence>
<dbReference type="GO" id="GO:0006355">
    <property type="term" value="P:regulation of DNA-templated transcription"/>
    <property type="evidence" value="ECO:0007669"/>
    <property type="project" value="InterPro"/>
</dbReference>
<reference evidence="2" key="2">
    <citation type="journal article" date="2023" name="PLoS ONE">
        <title>Philodulcilactobacillus myokoensis gen. nov., sp. nov., a fructophilic, acidophilic, and agar-phobic lactic acid bacterium isolated from fermented vegetable extracts.</title>
        <authorList>
            <person name="Kouya T."/>
            <person name="Ishiyama Y."/>
            <person name="Ohashi S."/>
            <person name="Kumakubo R."/>
            <person name="Yamazaki T."/>
            <person name="Otaki T."/>
        </authorList>
    </citation>
    <scope>NUCLEOTIDE SEQUENCE</scope>
    <source>
        <strain evidence="2">WR16-4</strain>
    </source>
</reference>
<comment type="caution">
    <text evidence="2">The sequence shown here is derived from an EMBL/GenBank/DDBJ whole genome shotgun (WGS) entry which is preliminary data.</text>
</comment>
<dbReference type="SUPFAM" id="SSF46955">
    <property type="entry name" value="Putative DNA-binding domain"/>
    <property type="match status" value="1"/>
</dbReference>
<name>A0A9W6AYR2_9LACO</name>
<dbReference type="EMBL" id="BRPL01000002">
    <property type="protein sequence ID" value="GLB46129.1"/>
    <property type="molecule type" value="Genomic_DNA"/>
</dbReference>
<dbReference type="RefSeq" id="WP_286135588.1">
    <property type="nucleotide sequence ID" value="NZ_BRPL01000002.1"/>
</dbReference>
<organism evidence="2 3">
    <name type="scientific">Philodulcilactobacillus myokoensis</name>
    <dbReference type="NCBI Taxonomy" id="2929573"/>
    <lineage>
        <taxon>Bacteria</taxon>
        <taxon>Bacillati</taxon>
        <taxon>Bacillota</taxon>
        <taxon>Bacilli</taxon>
        <taxon>Lactobacillales</taxon>
        <taxon>Lactobacillaceae</taxon>
        <taxon>Philodulcilactobacillus</taxon>
    </lineage>
</organism>
<dbReference type="InterPro" id="IPR000551">
    <property type="entry name" value="MerR-type_HTH_dom"/>
</dbReference>
<dbReference type="Pfam" id="PF13411">
    <property type="entry name" value="MerR_1"/>
    <property type="match status" value="1"/>
</dbReference>
<dbReference type="SMART" id="SM00422">
    <property type="entry name" value="HTH_MERR"/>
    <property type="match status" value="1"/>
</dbReference>
<dbReference type="Proteomes" id="UP001144204">
    <property type="component" value="Unassembled WGS sequence"/>
</dbReference>
<evidence type="ECO:0000259" key="1">
    <source>
        <dbReference type="SMART" id="SM00422"/>
    </source>
</evidence>
<feature type="domain" description="HTH merR-type" evidence="1">
    <location>
        <begin position="25"/>
        <end position="94"/>
    </location>
</feature>
<protein>
    <submittedName>
        <fullName evidence="2">Transcriptional regulator</fullName>
    </submittedName>
</protein>
<dbReference type="Gene3D" id="1.10.1660.10">
    <property type="match status" value="1"/>
</dbReference>
<gene>
    <name evidence="2" type="ORF">WR164_01080</name>
</gene>
<proteinExistence type="predicted"/>
<evidence type="ECO:0000313" key="3">
    <source>
        <dbReference type="Proteomes" id="UP001144204"/>
    </source>
</evidence>
<dbReference type="InterPro" id="IPR009061">
    <property type="entry name" value="DNA-bd_dom_put_sf"/>
</dbReference>
<accession>A0A9W6AYR2</accession>
<sequence>MEKSDQIEDLNRRMRQIFKSESMLMNVGDIAKNTGLTPSQIRYWEKCGYIKSKSVLKNKTHKYTTGTYLKIKLIKSYLDSGFTLTVAAKKASIMDKFKNLVRKTIGGRMIEMNIIDNYPALNFGKVDEHHQIWFIVKKDRVDAKIIDTKIKK</sequence>
<keyword evidence="3" id="KW-1185">Reference proteome</keyword>